<dbReference type="EMBL" id="NDHI03003487">
    <property type="protein sequence ID" value="PNJ34936.1"/>
    <property type="molecule type" value="Genomic_DNA"/>
</dbReference>
<evidence type="ECO:0000256" key="1">
    <source>
        <dbReference type="SAM" id="MobiDB-lite"/>
    </source>
</evidence>
<comment type="caution">
    <text evidence="2">The sequence shown here is derived from an EMBL/GenBank/DDBJ whole genome shotgun (WGS) entry which is preliminary data.</text>
</comment>
<feature type="region of interest" description="Disordered" evidence="1">
    <location>
        <begin position="1"/>
        <end position="83"/>
    </location>
</feature>
<proteinExistence type="predicted"/>
<feature type="compositionally biased region" description="Basic residues" evidence="1">
    <location>
        <begin position="34"/>
        <end position="43"/>
    </location>
</feature>
<organism evidence="2">
    <name type="scientific">Pongo abelii</name>
    <name type="common">Sumatran orangutan</name>
    <name type="synonym">Pongo pygmaeus abelii</name>
    <dbReference type="NCBI Taxonomy" id="9601"/>
    <lineage>
        <taxon>Eukaryota</taxon>
        <taxon>Metazoa</taxon>
        <taxon>Chordata</taxon>
        <taxon>Craniata</taxon>
        <taxon>Vertebrata</taxon>
        <taxon>Euteleostomi</taxon>
        <taxon>Mammalia</taxon>
        <taxon>Eutheria</taxon>
        <taxon>Euarchontoglires</taxon>
        <taxon>Primates</taxon>
        <taxon>Haplorrhini</taxon>
        <taxon>Catarrhini</taxon>
        <taxon>Hominidae</taxon>
        <taxon>Pongo</taxon>
    </lineage>
</organism>
<reference evidence="2" key="1">
    <citation type="submission" date="2017-12" db="EMBL/GenBank/DDBJ databases">
        <title>High-resolution comparative analysis of great ape genomes.</title>
        <authorList>
            <person name="Pollen A."/>
            <person name="Hastie A."/>
            <person name="Hormozdiari F."/>
            <person name="Dougherty M."/>
            <person name="Liu R."/>
            <person name="Chaisson M."/>
            <person name="Hoppe E."/>
            <person name="Hill C."/>
            <person name="Pang A."/>
            <person name="Hillier L."/>
            <person name="Baker C."/>
            <person name="Armstrong J."/>
            <person name="Shendure J."/>
            <person name="Paten B."/>
            <person name="Wilson R."/>
            <person name="Chao H."/>
            <person name="Schneider V."/>
            <person name="Ventura M."/>
            <person name="Kronenberg Z."/>
            <person name="Murali S."/>
            <person name="Gordon D."/>
            <person name="Cantsilieris S."/>
            <person name="Munson K."/>
            <person name="Nelson B."/>
            <person name="Raja A."/>
            <person name="Underwood J."/>
            <person name="Diekhans M."/>
            <person name="Fiddes I."/>
            <person name="Haussler D."/>
            <person name="Eichler E."/>
        </authorList>
    </citation>
    <scope>NUCLEOTIDE SEQUENCE [LARGE SCALE GENOMIC DNA]</scope>
    <source>
        <strain evidence="2">Susie</strain>
    </source>
</reference>
<evidence type="ECO:0000313" key="2">
    <source>
        <dbReference type="EMBL" id="PNJ34936.1"/>
    </source>
</evidence>
<gene>
    <name evidence="2" type="ORF">CR201_G0033080</name>
</gene>
<feature type="compositionally biased region" description="Basic residues" evidence="1">
    <location>
        <begin position="64"/>
        <end position="74"/>
    </location>
</feature>
<protein>
    <submittedName>
        <fullName evidence="2">SCLY isoform 14</fullName>
    </submittedName>
</protein>
<sequence length="108" mass="11707">DARAPAASQPSGCGKHNSPERCVPSGEGRGAAGARRRLSRAGGRRGLPAGRSRVGRPAWGCPRGRPKSGMRASRRSGCELWPRKGPRRGKFIWTIMQPLPWSQKLSRP</sequence>
<name>A0A2J8TPJ4_PONAB</name>
<accession>A0A2J8TPJ4</accession>
<dbReference type="AlphaFoldDB" id="A0A2J8TPJ4"/>
<feature type="non-terminal residue" evidence="2">
    <location>
        <position position="1"/>
    </location>
</feature>